<dbReference type="GeneID" id="66053066"/>
<dbReference type="AlphaFoldDB" id="A0A2K3DZS5"/>
<dbReference type="KEGG" id="cre:CHLRE_03g207937v5"/>
<dbReference type="EMBL" id="CM008964">
    <property type="protein sequence ID" value="PNW86042.1"/>
    <property type="molecule type" value="Genomic_DNA"/>
</dbReference>
<gene>
    <name evidence="2" type="ORF">CHLRE_03g207937v5</name>
</gene>
<reference evidence="2 3" key="1">
    <citation type="journal article" date="2007" name="Science">
        <title>The Chlamydomonas genome reveals the evolution of key animal and plant functions.</title>
        <authorList>
            <person name="Merchant S.S."/>
            <person name="Prochnik S.E."/>
            <person name="Vallon O."/>
            <person name="Harris E.H."/>
            <person name="Karpowicz S.J."/>
            <person name="Witman G.B."/>
            <person name="Terry A."/>
            <person name="Salamov A."/>
            <person name="Fritz-Laylin L.K."/>
            <person name="Marechal-Drouard L."/>
            <person name="Marshall W.F."/>
            <person name="Qu L.H."/>
            <person name="Nelson D.R."/>
            <person name="Sanderfoot A.A."/>
            <person name="Spalding M.H."/>
            <person name="Kapitonov V.V."/>
            <person name="Ren Q."/>
            <person name="Ferris P."/>
            <person name="Lindquist E."/>
            <person name="Shapiro H."/>
            <person name="Lucas S.M."/>
            <person name="Grimwood J."/>
            <person name="Schmutz J."/>
            <person name="Cardol P."/>
            <person name="Cerutti H."/>
            <person name="Chanfreau G."/>
            <person name="Chen C.L."/>
            <person name="Cognat V."/>
            <person name="Croft M.T."/>
            <person name="Dent R."/>
            <person name="Dutcher S."/>
            <person name="Fernandez E."/>
            <person name="Fukuzawa H."/>
            <person name="Gonzalez-Ballester D."/>
            <person name="Gonzalez-Halphen D."/>
            <person name="Hallmann A."/>
            <person name="Hanikenne M."/>
            <person name="Hippler M."/>
            <person name="Inwood W."/>
            <person name="Jabbari K."/>
            <person name="Kalanon M."/>
            <person name="Kuras R."/>
            <person name="Lefebvre P.A."/>
            <person name="Lemaire S.D."/>
            <person name="Lobanov A.V."/>
            <person name="Lohr M."/>
            <person name="Manuell A."/>
            <person name="Meier I."/>
            <person name="Mets L."/>
            <person name="Mittag M."/>
            <person name="Mittelmeier T."/>
            <person name="Moroney J.V."/>
            <person name="Moseley J."/>
            <person name="Napoli C."/>
            <person name="Nedelcu A.M."/>
            <person name="Niyogi K."/>
            <person name="Novoselov S.V."/>
            <person name="Paulsen I.T."/>
            <person name="Pazour G."/>
            <person name="Purton S."/>
            <person name="Ral J.P."/>
            <person name="Riano-Pachon D.M."/>
            <person name="Riekhof W."/>
            <person name="Rymarquis L."/>
            <person name="Schroda M."/>
            <person name="Stern D."/>
            <person name="Umen J."/>
            <person name="Willows R."/>
            <person name="Wilson N."/>
            <person name="Zimmer S.L."/>
            <person name="Allmer J."/>
            <person name="Balk J."/>
            <person name="Bisova K."/>
            <person name="Chen C.J."/>
            <person name="Elias M."/>
            <person name="Gendler K."/>
            <person name="Hauser C."/>
            <person name="Lamb M.R."/>
            <person name="Ledford H."/>
            <person name="Long J.C."/>
            <person name="Minagawa J."/>
            <person name="Page M.D."/>
            <person name="Pan J."/>
            <person name="Pootakham W."/>
            <person name="Roje S."/>
            <person name="Rose A."/>
            <person name="Stahlberg E."/>
            <person name="Terauchi A.M."/>
            <person name="Yang P."/>
            <person name="Ball S."/>
            <person name="Bowler C."/>
            <person name="Dieckmann C.L."/>
            <person name="Gladyshev V.N."/>
            <person name="Green P."/>
            <person name="Jorgensen R."/>
            <person name="Mayfield S."/>
            <person name="Mueller-Roeber B."/>
            <person name="Rajamani S."/>
            <person name="Sayre R.T."/>
            <person name="Brokstein P."/>
            <person name="Dubchak I."/>
            <person name="Goodstein D."/>
            <person name="Hornick L."/>
            <person name="Huang Y.W."/>
            <person name="Jhaveri J."/>
            <person name="Luo Y."/>
            <person name="Martinez D."/>
            <person name="Ngau W.C."/>
            <person name="Otillar B."/>
            <person name="Poliakov A."/>
            <person name="Porter A."/>
            <person name="Szajkowski L."/>
            <person name="Werner G."/>
            <person name="Zhou K."/>
            <person name="Grigoriev I.V."/>
            <person name="Rokhsar D.S."/>
            <person name="Grossman A.R."/>
        </authorList>
    </citation>
    <scope>NUCLEOTIDE SEQUENCE [LARGE SCALE GENOMIC DNA]</scope>
    <source>
        <strain evidence="3">CC-503</strain>
    </source>
</reference>
<dbReference type="Gramene" id="PNW86042">
    <property type="protein sequence ID" value="PNW86042"/>
    <property type="gene ID" value="CHLRE_03g207937v5"/>
</dbReference>
<proteinExistence type="predicted"/>
<organism evidence="2 3">
    <name type="scientific">Chlamydomonas reinhardtii</name>
    <name type="common">Chlamydomonas smithii</name>
    <dbReference type="NCBI Taxonomy" id="3055"/>
    <lineage>
        <taxon>Eukaryota</taxon>
        <taxon>Viridiplantae</taxon>
        <taxon>Chlorophyta</taxon>
        <taxon>core chlorophytes</taxon>
        <taxon>Chlorophyceae</taxon>
        <taxon>CS clade</taxon>
        <taxon>Chlamydomonadales</taxon>
        <taxon>Chlamydomonadaceae</taxon>
        <taxon>Chlamydomonas</taxon>
    </lineage>
</organism>
<sequence length="223" mass="23560">MLTLASPAVHARTLGCRNKCAVAVEVKGNVRMSAFGSTAWHTTRLVISQARPHSSDFPGSGSGAAATPPPAAQPPAPDKAAVAKQPKVKEESDTLHLTQGSRSHLYGINTLRKYFPKACAELVANGGKGSCSVHIYMRRPDGRLSTYEVKISTNSTRNSFILRMAGLSRFLQDTGMQDGDLVRLSWAPQPETAAGPAGGGMPQQRKVMVEVLGRSSPPPAAAS</sequence>
<evidence type="ECO:0000313" key="2">
    <source>
        <dbReference type="EMBL" id="PNW86042.1"/>
    </source>
</evidence>
<feature type="region of interest" description="Disordered" evidence="1">
    <location>
        <begin position="51"/>
        <end position="96"/>
    </location>
</feature>
<feature type="compositionally biased region" description="Pro residues" evidence="1">
    <location>
        <begin position="67"/>
        <end position="77"/>
    </location>
</feature>
<dbReference type="OrthoDB" id="10531392at2759"/>
<evidence type="ECO:0000313" key="3">
    <source>
        <dbReference type="Proteomes" id="UP000006906"/>
    </source>
</evidence>
<dbReference type="Proteomes" id="UP000006906">
    <property type="component" value="Chromosome 3"/>
</dbReference>
<protein>
    <submittedName>
        <fullName evidence="2">Uncharacterized protein</fullName>
    </submittedName>
</protein>
<dbReference type="RefSeq" id="XP_042926687.1">
    <property type="nucleotide sequence ID" value="XM_043061545.1"/>
</dbReference>
<dbReference type="InParanoid" id="A0A2K3DZS5"/>
<name>A0A2K3DZS5_CHLRE</name>
<evidence type="ECO:0000256" key="1">
    <source>
        <dbReference type="SAM" id="MobiDB-lite"/>
    </source>
</evidence>
<accession>A0A2K3DZS5</accession>
<keyword evidence="3" id="KW-1185">Reference proteome</keyword>